<name>A0A815YQB5_9BILA</name>
<dbReference type="EMBL" id="CAJOBJ010002063">
    <property type="protein sequence ID" value="CAF3909215.1"/>
    <property type="molecule type" value="Genomic_DNA"/>
</dbReference>
<feature type="region of interest" description="Disordered" evidence="2">
    <location>
        <begin position="155"/>
        <end position="192"/>
    </location>
</feature>
<reference evidence="3" key="1">
    <citation type="submission" date="2021-02" db="EMBL/GenBank/DDBJ databases">
        <authorList>
            <person name="Nowell W R."/>
        </authorList>
    </citation>
    <scope>NUCLEOTIDE SEQUENCE</scope>
</reference>
<dbReference type="AlphaFoldDB" id="A0A815YQB5"/>
<keyword evidence="1" id="KW-0175">Coiled coil</keyword>
<evidence type="ECO:0000313" key="6">
    <source>
        <dbReference type="Proteomes" id="UP000663855"/>
    </source>
</evidence>
<feature type="coiled-coil region" evidence="1">
    <location>
        <begin position="290"/>
        <end position="324"/>
    </location>
</feature>
<gene>
    <name evidence="4" type="ORF">BYL167_LOCUS3065</name>
    <name evidence="3" type="ORF">CJN711_LOCUS32113</name>
    <name evidence="5" type="ORF">GIL414_LOCUS6974</name>
</gene>
<organism evidence="3 6">
    <name type="scientific">Rotaria magnacalcarata</name>
    <dbReference type="NCBI Taxonomy" id="392030"/>
    <lineage>
        <taxon>Eukaryota</taxon>
        <taxon>Metazoa</taxon>
        <taxon>Spiralia</taxon>
        <taxon>Gnathifera</taxon>
        <taxon>Rotifera</taxon>
        <taxon>Eurotatoria</taxon>
        <taxon>Bdelloidea</taxon>
        <taxon>Philodinida</taxon>
        <taxon>Philodinidae</taxon>
        <taxon>Rotaria</taxon>
    </lineage>
</organism>
<sequence length="399" mass="47135">MTTLNVDDIVDNIHDGQSHCYSQVSPKQIPLGQEILLKQQEQEMTLLPRKKKKNRGKRSEQHFRRRLHRKNFDDATIALLIEKRRENHRININNATQSKEQNTTNDDLNIFNNEHIEEWPLNDHINDNNILKRKRHTSIADHDNKIIKSLSQLSITRKNKNKNKTNNIENRNSASTSKKQNNQQRHEPTASTLSHLLPRYLTVSDCTFKHILSNTIENANLIVSWLDTQQKLQSTRQLAHTINMLQYFNLQQSLWQAYYSVGMKEDGWTTHISRYTAKEHATCTTYGRSRKFVEQRLATITNQLKRATKELQEISAKLPQWTDQAQPSINSKTLYFAIDELVNKNQKYLREEFKYKEMMLKFDVNDHRLITKVYNLKPNEKQIAWMKEYWKQTAAELQA</sequence>
<evidence type="ECO:0000313" key="5">
    <source>
        <dbReference type="EMBL" id="CAF3909215.1"/>
    </source>
</evidence>
<evidence type="ECO:0000256" key="2">
    <source>
        <dbReference type="SAM" id="MobiDB-lite"/>
    </source>
</evidence>
<dbReference type="Proteomes" id="UP000681967">
    <property type="component" value="Unassembled WGS sequence"/>
</dbReference>
<protein>
    <submittedName>
        <fullName evidence="3">Uncharacterized protein</fullName>
    </submittedName>
</protein>
<proteinExistence type="predicted"/>
<evidence type="ECO:0000256" key="1">
    <source>
        <dbReference type="SAM" id="Coils"/>
    </source>
</evidence>
<feature type="compositionally biased region" description="Polar residues" evidence="2">
    <location>
        <begin position="173"/>
        <end position="192"/>
    </location>
</feature>
<dbReference type="Proteomes" id="UP000663855">
    <property type="component" value="Unassembled WGS sequence"/>
</dbReference>
<comment type="caution">
    <text evidence="3">The sequence shown here is derived from an EMBL/GenBank/DDBJ whole genome shotgun (WGS) entry which is preliminary data.</text>
</comment>
<evidence type="ECO:0000313" key="3">
    <source>
        <dbReference type="EMBL" id="CAF1572909.1"/>
    </source>
</evidence>
<dbReference type="EMBL" id="CAJOBH010000570">
    <property type="protein sequence ID" value="CAF3802321.1"/>
    <property type="molecule type" value="Genomic_DNA"/>
</dbReference>
<evidence type="ECO:0000313" key="4">
    <source>
        <dbReference type="EMBL" id="CAF3802321.1"/>
    </source>
</evidence>
<accession>A0A815YQB5</accession>
<dbReference type="Proteomes" id="UP000681720">
    <property type="component" value="Unassembled WGS sequence"/>
</dbReference>
<dbReference type="EMBL" id="CAJNOV010015454">
    <property type="protein sequence ID" value="CAF1572909.1"/>
    <property type="molecule type" value="Genomic_DNA"/>
</dbReference>